<keyword evidence="4" id="KW-0732">Signal</keyword>
<evidence type="ECO:0000256" key="8">
    <source>
        <dbReference type="PIRSR" id="PIRSR615500-1"/>
    </source>
</evidence>
<dbReference type="InterPro" id="IPR015500">
    <property type="entry name" value="Peptidase_S8_subtilisin-rel"/>
</dbReference>
<keyword evidence="15" id="KW-1185">Reference proteome</keyword>
<gene>
    <name evidence="14" type="ORF">SAMN05661003_10821</name>
</gene>
<keyword evidence="6 9" id="KW-0720">Serine protease</keyword>
<dbReference type="STRING" id="57664.SAMN05661003_10821"/>
<dbReference type="Proteomes" id="UP000243205">
    <property type="component" value="Unassembled WGS sequence"/>
</dbReference>
<dbReference type="InterPro" id="IPR023827">
    <property type="entry name" value="Peptidase_S8_Asp-AS"/>
</dbReference>
<evidence type="ECO:0000259" key="12">
    <source>
        <dbReference type="Pfam" id="PF02225"/>
    </source>
</evidence>
<keyword evidence="3 9" id="KW-0645">Protease</keyword>
<comment type="similarity">
    <text evidence="9 10">Belongs to the peptidase S8 family.</text>
</comment>
<dbReference type="InterPro" id="IPR041469">
    <property type="entry name" value="Subtilisin-like_FN3"/>
</dbReference>
<feature type="domain" description="Subtilisin-like protease fibronectin type-III" evidence="13">
    <location>
        <begin position="763"/>
        <end position="859"/>
    </location>
</feature>
<dbReference type="RefSeq" id="WP_171906377.1">
    <property type="nucleotide sequence ID" value="NZ_FNAQ01000008.1"/>
</dbReference>
<feature type="domain" description="PA" evidence="12">
    <location>
        <begin position="507"/>
        <end position="590"/>
    </location>
</feature>
<keyword evidence="2" id="KW-0964">Secreted</keyword>
<dbReference type="InterPro" id="IPR045051">
    <property type="entry name" value="SBT"/>
</dbReference>
<evidence type="ECO:0000259" key="13">
    <source>
        <dbReference type="Pfam" id="PF17766"/>
    </source>
</evidence>
<dbReference type="PROSITE" id="PS00138">
    <property type="entry name" value="SUBTILASE_SER"/>
    <property type="match status" value="1"/>
</dbReference>
<dbReference type="SUPFAM" id="SSF52025">
    <property type="entry name" value="PA domain"/>
    <property type="match status" value="1"/>
</dbReference>
<dbReference type="Gene3D" id="3.50.30.30">
    <property type="match status" value="1"/>
</dbReference>
<evidence type="ECO:0000256" key="3">
    <source>
        <dbReference type="ARBA" id="ARBA00022670"/>
    </source>
</evidence>
<dbReference type="AlphaFoldDB" id="A0A1G7C023"/>
<evidence type="ECO:0000256" key="1">
    <source>
        <dbReference type="ARBA" id="ARBA00004613"/>
    </source>
</evidence>
<evidence type="ECO:0000256" key="10">
    <source>
        <dbReference type="RuleBase" id="RU003355"/>
    </source>
</evidence>
<comment type="subcellular location">
    <subcellularLocation>
        <location evidence="1">Secreted</location>
    </subcellularLocation>
</comment>
<dbReference type="CDD" id="cd04852">
    <property type="entry name" value="Peptidases_S8_3"/>
    <property type="match status" value="1"/>
</dbReference>
<sequence length="1084" mass="114108">MPFLRSTHPGCLAGLSVLFPILFILLLTCSASASSGITTSAQPDALSLYVLQLEGAPLALYHGEIPGYAATSPRASGGSHLDPASPTARAYRAYLAEQRHQQVQALAERLGRHLTILQEFDLSFHGVSLRLTASEARQAARQPGIVRLQAERQLQLNRQASAQHGGQWLEQLGGRLVFSFKPASRVLLLALLLALLPLLGRRRRARPLLLGATLLVLASACGSDDGSPLRIEWPDNNDTTPGVALIRAPLVWFGNGSQSLPQATQGEGVVVGIIDTGISPHSPSFAETGDDGYRHRNPRDRFYGVCDPANSTLYNPNFPCNNKLIGAWNFGADTYNAVDFDGHGSHVAATAAGNFVTEAIVYGPSGLNLSAAISGVAPHANLISYKVANADGSLSMTSILAAIEQAVADGVDVLNYSIGGDIENPWNSLDALAFLGAHEAGIWVATSAGNSGPGEATVDSPACAPWITTVAASSHAVAYQNHIELSGPVAELEPLVGLGLSRGTGPAPLIYAGDYGDAYCEGRFTAPFAGEIVICDRGINGRVEKGQNLLDNGASGMILVEVDPGDDSARITDAHLLPASHISQPDGDRLKDWLARCQTQGAALLASLSGTQAIADPATADVIAAFSSRGPNRAVPAVIKPDVTAPGASVFAPVVDGLGYAIWNGTSMASPHVAGLFALLRARHPEWSAAQAQSALITSASSTLRRDTAGNAATPFDCGGGRVDAWNASRAALLLDESGENFRLANPANYWLSNRPEGEPAALNLASLAQHNCIDLCNWQRVLTNVSDRASRWQVSVTASAGLVLQVSPQSFSLAPGQSQTLDIQADATAMALEQWAFGQIELREVNNNAPAARLPVAVRRSGYRLPPQLDLVSSMAQGQQLIHRLEIAGTASIAAFGFKAPQLQTAELELDPTPQDPYNNDGGVWWHSLEIPPGTKALLIDLSSPTSSDFDLAAGIGPHPTTEPIAKSITSATNECLNIPAPEPGTWWIGVHKSSGRAFAEPFSLHYSLIGPDDAALETLQVSPQTSPAAPFELNLAWNLPELTANQPWHALLELTLPADLATAPVQIPVRLKGEANTSSASE</sequence>
<dbReference type="CDD" id="cd02120">
    <property type="entry name" value="PA_subtilisin_like"/>
    <property type="match status" value="1"/>
</dbReference>
<dbReference type="EMBL" id="FNAQ01000008">
    <property type="protein sequence ID" value="SDE32704.1"/>
    <property type="molecule type" value="Genomic_DNA"/>
</dbReference>
<dbReference type="InterPro" id="IPR034197">
    <property type="entry name" value="Peptidases_S8_3"/>
</dbReference>
<evidence type="ECO:0000256" key="2">
    <source>
        <dbReference type="ARBA" id="ARBA00022525"/>
    </source>
</evidence>
<organism evidence="14 15">
    <name type="scientific">Desulfuromonas thiophila</name>
    <dbReference type="NCBI Taxonomy" id="57664"/>
    <lineage>
        <taxon>Bacteria</taxon>
        <taxon>Pseudomonadati</taxon>
        <taxon>Thermodesulfobacteriota</taxon>
        <taxon>Desulfuromonadia</taxon>
        <taxon>Desulfuromonadales</taxon>
        <taxon>Desulfuromonadaceae</taxon>
        <taxon>Desulfuromonas</taxon>
    </lineage>
</organism>
<dbReference type="GO" id="GO:0005576">
    <property type="term" value="C:extracellular region"/>
    <property type="evidence" value="ECO:0007669"/>
    <property type="project" value="UniProtKB-SubCell"/>
</dbReference>
<evidence type="ECO:0000256" key="7">
    <source>
        <dbReference type="ARBA" id="ARBA00023180"/>
    </source>
</evidence>
<feature type="domain" description="Peptidase S8/S53" evidence="11">
    <location>
        <begin position="266"/>
        <end position="716"/>
    </location>
</feature>
<dbReference type="InterPro" id="IPR036852">
    <property type="entry name" value="Peptidase_S8/S53_dom_sf"/>
</dbReference>
<dbReference type="PRINTS" id="PR00723">
    <property type="entry name" value="SUBTILISIN"/>
</dbReference>
<feature type="active site" description="Charge relay system" evidence="8 9">
    <location>
        <position position="343"/>
    </location>
</feature>
<feature type="active site" description="Charge relay system" evidence="8 9">
    <location>
        <position position="275"/>
    </location>
</feature>
<accession>A0A1G7C023</accession>
<dbReference type="PROSITE" id="PS51892">
    <property type="entry name" value="SUBTILASE"/>
    <property type="match status" value="1"/>
</dbReference>
<feature type="active site" description="Charge relay system" evidence="8 9">
    <location>
        <position position="667"/>
    </location>
</feature>
<dbReference type="Pfam" id="PF17766">
    <property type="entry name" value="fn3_6"/>
    <property type="match status" value="1"/>
</dbReference>
<keyword evidence="5 9" id="KW-0378">Hydrolase</keyword>
<proteinExistence type="inferred from homology"/>
<dbReference type="PROSITE" id="PS00136">
    <property type="entry name" value="SUBTILASE_ASP"/>
    <property type="match status" value="1"/>
</dbReference>
<dbReference type="Pfam" id="PF00082">
    <property type="entry name" value="Peptidase_S8"/>
    <property type="match status" value="1"/>
</dbReference>
<keyword evidence="7" id="KW-0325">Glycoprotein</keyword>
<evidence type="ECO:0000256" key="6">
    <source>
        <dbReference type="ARBA" id="ARBA00022825"/>
    </source>
</evidence>
<dbReference type="Gene3D" id="2.60.40.2310">
    <property type="match status" value="1"/>
</dbReference>
<name>A0A1G7C023_9BACT</name>
<reference evidence="15" key="1">
    <citation type="submission" date="2016-10" db="EMBL/GenBank/DDBJ databases">
        <authorList>
            <person name="Varghese N."/>
            <person name="Submissions S."/>
        </authorList>
    </citation>
    <scope>NUCLEOTIDE SEQUENCE [LARGE SCALE GENOMIC DNA]</scope>
    <source>
        <strain evidence="15">DSM 8987</strain>
    </source>
</reference>
<evidence type="ECO:0000313" key="14">
    <source>
        <dbReference type="EMBL" id="SDE32704.1"/>
    </source>
</evidence>
<protein>
    <submittedName>
        <fullName evidence="14">PA domain-containing protein</fullName>
    </submittedName>
</protein>
<evidence type="ECO:0000313" key="15">
    <source>
        <dbReference type="Proteomes" id="UP000243205"/>
    </source>
</evidence>
<dbReference type="InterPro" id="IPR023828">
    <property type="entry name" value="Peptidase_S8_Ser-AS"/>
</dbReference>
<dbReference type="InterPro" id="IPR046450">
    <property type="entry name" value="PA_dom_sf"/>
</dbReference>
<evidence type="ECO:0000259" key="11">
    <source>
        <dbReference type="Pfam" id="PF00082"/>
    </source>
</evidence>
<dbReference type="Gene3D" id="2.60.120.380">
    <property type="match status" value="1"/>
</dbReference>
<dbReference type="GO" id="GO:0004252">
    <property type="term" value="F:serine-type endopeptidase activity"/>
    <property type="evidence" value="ECO:0007669"/>
    <property type="project" value="UniProtKB-UniRule"/>
</dbReference>
<dbReference type="Pfam" id="PF02225">
    <property type="entry name" value="PA"/>
    <property type="match status" value="1"/>
</dbReference>
<dbReference type="Gene3D" id="3.40.50.200">
    <property type="entry name" value="Peptidase S8/S53 domain"/>
    <property type="match status" value="1"/>
</dbReference>
<dbReference type="InterPro" id="IPR000209">
    <property type="entry name" value="Peptidase_S8/S53_dom"/>
</dbReference>
<evidence type="ECO:0000256" key="5">
    <source>
        <dbReference type="ARBA" id="ARBA00022801"/>
    </source>
</evidence>
<dbReference type="InterPro" id="IPR003137">
    <property type="entry name" value="PA_domain"/>
</dbReference>
<dbReference type="PANTHER" id="PTHR10795">
    <property type="entry name" value="PROPROTEIN CONVERTASE SUBTILISIN/KEXIN"/>
    <property type="match status" value="1"/>
</dbReference>
<dbReference type="GO" id="GO:0006508">
    <property type="term" value="P:proteolysis"/>
    <property type="evidence" value="ECO:0007669"/>
    <property type="project" value="UniProtKB-KW"/>
</dbReference>
<evidence type="ECO:0000256" key="9">
    <source>
        <dbReference type="PROSITE-ProRule" id="PRU01240"/>
    </source>
</evidence>
<evidence type="ECO:0000256" key="4">
    <source>
        <dbReference type="ARBA" id="ARBA00022729"/>
    </source>
</evidence>
<dbReference type="SUPFAM" id="SSF52743">
    <property type="entry name" value="Subtilisin-like"/>
    <property type="match status" value="1"/>
</dbReference>